<evidence type="ECO:0000259" key="20">
    <source>
        <dbReference type="Pfam" id="PF13807"/>
    </source>
</evidence>
<evidence type="ECO:0000256" key="13">
    <source>
        <dbReference type="ARBA" id="ARBA00023136"/>
    </source>
</evidence>
<dbReference type="InterPro" id="IPR003856">
    <property type="entry name" value="LPS_length_determ_N"/>
</dbReference>
<dbReference type="InterPro" id="IPR025669">
    <property type="entry name" value="AAA_dom"/>
</dbReference>
<evidence type="ECO:0000256" key="9">
    <source>
        <dbReference type="ARBA" id="ARBA00022741"/>
    </source>
</evidence>
<evidence type="ECO:0000313" key="22">
    <source>
        <dbReference type="Proteomes" id="UP001501433"/>
    </source>
</evidence>
<comment type="catalytic activity">
    <reaction evidence="15">
        <text>L-tyrosyl-[protein] + ATP = O-phospho-L-tyrosyl-[protein] + ADP + H(+)</text>
        <dbReference type="Rhea" id="RHEA:10596"/>
        <dbReference type="Rhea" id="RHEA-COMP:10136"/>
        <dbReference type="Rhea" id="RHEA-COMP:20101"/>
        <dbReference type="ChEBI" id="CHEBI:15378"/>
        <dbReference type="ChEBI" id="CHEBI:30616"/>
        <dbReference type="ChEBI" id="CHEBI:46858"/>
        <dbReference type="ChEBI" id="CHEBI:61978"/>
        <dbReference type="ChEBI" id="CHEBI:456216"/>
        <dbReference type="EC" id="2.7.10.2"/>
    </reaction>
</comment>
<keyword evidence="12 17" id="KW-1133">Transmembrane helix</keyword>
<dbReference type="PANTHER" id="PTHR32309">
    <property type="entry name" value="TYROSINE-PROTEIN KINASE"/>
    <property type="match status" value="1"/>
</dbReference>
<dbReference type="Pfam" id="PF02706">
    <property type="entry name" value="Wzz"/>
    <property type="match status" value="1"/>
</dbReference>
<evidence type="ECO:0000256" key="1">
    <source>
        <dbReference type="ARBA" id="ARBA00004429"/>
    </source>
</evidence>
<dbReference type="NCBIfam" id="TIGR01007">
    <property type="entry name" value="eps_fam"/>
    <property type="match status" value="1"/>
</dbReference>
<feature type="domain" description="Tyrosine-protein kinase G-rich" evidence="20">
    <location>
        <begin position="426"/>
        <end position="503"/>
    </location>
</feature>
<dbReference type="SUPFAM" id="SSF52540">
    <property type="entry name" value="P-loop containing nucleoside triphosphate hydrolases"/>
    <property type="match status" value="1"/>
</dbReference>
<name>A0ABP9CT43_9FLAO</name>
<dbReference type="InterPro" id="IPR005702">
    <property type="entry name" value="Wzc-like_C"/>
</dbReference>
<evidence type="ECO:0000256" key="14">
    <source>
        <dbReference type="ARBA" id="ARBA00023137"/>
    </source>
</evidence>
<evidence type="ECO:0000259" key="18">
    <source>
        <dbReference type="Pfam" id="PF02706"/>
    </source>
</evidence>
<evidence type="ECO:0000256" key="7">
    <source>
        <dbReference type="ARBA" id="ARBA00022679"/>
    </source>
</evidence>
<evidence type="ECO:0000256" key="17">
    <source>
        <dbReference type="SAM" id="Phobius"/>
    </source>
</evidence>
<dbReference type="PANTHER" id="PTHR32309:SF13">
    <property type="entry name" value="FERRIC ENTEROBACTIN TRANSPORT PROTEIN FEPE"/>
    <property type="match status" value="1"/>
</dbReference>
<reference evidence="22" key="1">
    <citation type="journal article" date="2019" name="Int. J. Syst. Evol. Microbiol.">
        <title>The Global Catalogue of Microorganisms (GCM) 10K type strain sequencing project: providing services to taxonomists for standard genome sequencing and annotation.</title>
        <authorList>
            <consortium name="The Broad Institute Genomics Platform"/>
            <consortium name="The Broad Institute Genome Sequencing Center for Infectious Disease"/>
            <person name="Wu L."/>
            <person name="Ma J."/>
        </authorList>
    </citation>
    <scope>NUCLEOTIDE SEQUENCE [LARGE SCALE GENOMIC DNA]</scope>
    <source>
        <strain evidence="22">JCM 18325</strain>
    </source>
</reference>
<evidence type="ECO:0000256" key="16">
    <source>
        <dbReference type="SAM" id="Coils"/>
    </source>
</evidence>
<dbReference type="InterPro" id="IPR032807">
    <property type="entry name" value="GNVR"/>
</dbReference>
<dbReference type="GO" id="GO:0016301">
    <property type="term" value="F:kinase activity"/>
    <property type="evidence" value="ECO:0007669"/>
    <property type="project" value="UniProtKB-KW"/>
</dbReference>
<keyword evidence="6" id="KW-0997">Cell inner membrane</keyword>
<evidence type="ECO:0000256" key="4">
    <source>
        <dbReference type="ARBA" id="ARBA00011903"/>
    </source>
</evidence>
<feature type="domain" description="AAA" evidence="19">
    <location>
        <begin position="568"/>
        <end position="696"/>
    </location>
</feature>
<protein>
    <recommendedName>
        <fullName evidence="4">non-specific protein-tyrosine kinase</fullName>
        <ecNumber evidence="4">2.7.10.2</ecNumber>
    </recommendedName>
</protein>
<evidence type="ECO:0000313" key="21">
    <source>
        <dbReference type="EMBL" id="GAA4816922.1"/>
    </source>
</evidence>
<evidence type="ECO:0000256" key="12">
    <source>
        <dbReference type="ARBA" id="ARBA00022989"/>
    </source>
</evidence>
<sequence>MEKDIFKILLNYLRYWYLFLISSIICLVGAYFYVRYNVTPEYYASGKILLNDKEEGEGLQSFSNLGLIKNSKNINDEIGVLASYDLMLKTVKELEYDVSYYVKGRFSEIELYDKSVPFKVVINDSMPILKYGTLGTVSIIDEFTFQIETFADEESVSKATYNFGEQLSTEFGKFRIDLISDKFKTQDPIFVRFRNINNIASVYNNKVRISNVYESGGGLLRISLTDPIPDRAVDVINKLIEVYAKSSAENKNFLAQSTLKLIDERLDLLTGELNVAEKDVETYKQRNDLINVESDASRFVSLADEVERELAELRSEINTINALENSLIQSSDQSFSPISSYNINSSVLAGSILAYNTEVQRRKNLISASGIGNPMLPELDRQLIESKNLILQNVRNIKAQLLRTQSELASKSSQYRSKISSVPTAERALLEINRDQGIKQSLYLYLLQKREEEALSISVPFSDTRIIETPQATSYPVSGAKTPIYMGALIFGLFIPFVWVFLKDKLNTKILEKEDIEAITNTPILGKIPSSMEKDVVVVTGHKASAVAELFRLMRHNLKFLSQGKNNQVIMVTSGKPGEGKTFVSINIGASLAITGKKVVVLGFDLRLPKLMKNMNLDYEYGLSDFIVDSKKSVDDLIVPYEKEKNLFFIGSGPIPPNPGELMLHERVGELLEDLKDKFDYVIIDTPPIGKVADAYSLNPYIDSTLFVVRFNYTKKEELNVINEITENKRLKQPMIVFNDVKMEKSGVYSYGYGKPV</sequence>
<keyword evidence="7" id="KW-0808">Transferase</keyword>
<dbReference type="EC" id="2.7.10.2" evidence="4"/>
<evidence type="ECO:0000256" key="15">
    <source>
        <dbReference type="ARBA" id="ARBA00051245"/>
    </source>
</evidence>
<comment type="similarity">
    <text evidence="2">Belongs to the CpsD/CapB family.</text>
</comment>
<evidence type="ECO:0000256" key="2">
    <source>
        <dbReference type="ARBA" id="ARBA00007316"/>
    </source>
</evidence>
<comment type="caution">
    <text evidence="21">The sequence shown here is derived from an EMBL/GenBank/DDBJ whole genome shotgun (WGS) entry which is preliminary data.</text>
</comment>
<comment type="subcellular location">
    <subcellularLocation>
        <location evidence="1">Cell inner membrane</location>
        <topology evidence="1">Multi-pass membrane protein</topology>
    </subcellularLocation>
</comment>
<evidence type="ECO:0000256" key="5">
    <source>
        <dbReference type="ARBA" id="ARBA00022475"/>
    </source>
</evidence>
<dbReference type="Pfam" id="PF13614">
    <property type="entry name" value="AAA_31"/>
    <property type="match status" value="1"/>
</dbReference>
<keyword evidence="10 21" id="KW-0418">Kinase</keyword>
<dbReference type="InterPro" id="IPR027417">
    <property type="entry name" value="P-loop_NTPase"/>
</dbReference>
<proteinExistence type="inferred from homology"/>
<evidence type="ECO:0000256" key="3">
    <source>
        <dbReference type="ARBA" id="ARBA00008883"/>
    </source>
</evidence>
<evidence type="ECO:0000256" key="6">
    <source>
        <dbReference type="ARBA" id="ARBA00022519"/>
    </source>
</evidence>
<dbReference type="EMBL" id="BAABJW010000004">
    <property type="protein sequence ID" value="GAA4816922.1"/>
    <property type="molecule type" value="Genomic_DNA"/>
</dbReference>
<keyword evidence="14" id="KW-0829">Tyrosine-protein kinase</keyword>
<dbReference type="RefSeq" id="WP_345277692.1">
    <property type="nucleotide sequence ID" value="NZ_BAABJW010000004.1"/>
</dbReference>
<keyword evidence="11" id="KW-0067">ATP-binding</keyword>
<feature type="transmembrane region" description="Helical" evidence="17">
    <location>
        <begin position="484"/>
        <end position="502"/>
    </location>
</feature>
<keyword evidence="22" id="KW-1185">Reference proteome</keyword>
<dbReference type="Proteomes" id="UP001501433">
    <property type="component" value="Unassembled WGS sequence"/>
</dbReference>
<feature type="domain" description="Polysaccharide chain length determinant N-terminal" evidence="18">
    <location>
        <begin position="4"/>
        <end position="94"/>
    </location>
</feature>
<evidence type="ECO:0000256" key="10">
    <source>
        <dbReference type="ARBA" id="ARBA00022777"/>
    </source>
</evidence>
<dbReference type="Pfam" id="PF13807">
    <property type="entry name" value="GNVR"/>
    <property type="match status" value="1"/>
</dbReference>
<gene>
    <name evidence="21" type="ORF">GCM10023330_26940</name>
</gene>
<evidence type="ECO:0000259" key="19">
    <source>
        <dbReference type="Pfam" id="PF13614"/>
    </source>
</evidence>
<comment type="similarity">
    <text evidence="3">Belongs to the etk/wzc family.</text>
</comment>
<dbReference type="Gene3D" id="3.40.50.300">
    <property type="entry name" value="P-loop containing nucleotide triphosphate hydrolases"/>
    <property type="match status" value="1"/>
</dbReference>
<accession>A0ABP9CT43</accession>
<keyword evidence="9" id="KW-0547">Nucleotide-binding</keyword>
<keyword evidence="8 17" id="KW-0812">Transmembrane</keyword>
<keyword evidence="5" id="KW-1003">Cell membrane</keyword>
<keyword evidence="16" id="KW-0175">Coiled coil</keyword>
<feature type="coiled-coil region" evidence="16">
    <location>
        <begin position="259"/>
        <end position="326"/>
    </location>
</feature>
<feature type="transmembrane region" description="Helical" evidence="17">
    <location>
        <begin position="12"/>
        <end position="34"/>
    </location>
</feature>
<evidence type="ECO:0000256" key="8">
    <source>
        <dbReference type="ARBA" id="ARBA00022692"/>
    </source>
</evidence>
<dbReference type="InterPro" id="IPR050445">
    <property type="entry name" value="Bact_polysacc_biosynth/exp"/>
</dbReference>
<keyword evidence="13 17" id="KW-0472">Membrane</keyword>
<evidence type="ECO:0000256" key="11">
    <source>
        <dbReference type="ARBA" id="ARBA00022840"/>
    </source>
</evidence>
<organism evidence="21 22">
    <name type="scientific">Litoribaculum gwangyangense</name>
    <dbReference type="NCBI Taxonomy" id="1130722"/>
    <lineage>
        <taxon>Bacteria</taxon>
        <taxon>Pseudomonadati</taxon>
        <taxon>Bacteroidota</taxon>
        <taxon>Flavobacteriia</taxon>
        <taxon>Flavobacteriales</taxon>
        <taxon>Flavobacteriaceae</taxon>
        <taxon>Litoribaculum</taxon>
    </lineage>
</organism>
<dbReference type="CDD" id="cd05387">
    <property type="entry name" value="BY-kinase"/>
    <property type="match status" value="1"/>
</dbReference>